<proteinExistence type="predicted"/>
<keyword evidence="2" id="KW-1185">Reference proteome</keyword>
<comment type="caution">
    <text evidence="1">The sequence shown here is derived from an EMBL/GenBank/DDBJ whole genome shotgun (WGS) entry which is preliminary data.</text>
</comment>
<dbReference type="AlphaFoldDB" id="A0A967B5S8"/>
<name>A0A967B5S8_9MICO</name>
<dbReference type="InterPro" id="IPR032580">
    <property type="entry name" value="SatD"/>
</dbReference>
<dbReference type="EMBL" id="JAAOIV010000006">
    <property type="protein sequence ID" value="NHN56127.1"/>
    <property type="molecule type" value="Genomic_DNA"/>
</dbReference>
<dbReference type="Pfam" id="PF16264">
    <property type="entry name" value="SatD"/>
    <property type="match status" value="1"/>
</dbReference>
<dbReference type="Proteomes" id="UP000744769">
    <property type="component" value="Unassembled WGS sequence"/>
</dbReference>
<reference evidence="1" key="1">
    <citation type="submission" date="2020-03" db="EMBL/GenBank/DDBJ databases">
        <title>Draft sequencing of Calidifontibacter sp. DB0510.</title>
        <authorList>
            <person name="Kim D.-U."/>
        </authorList>
    </citation>
    <scope>NUCLEOTIDE SEQUENCE</scope>
    <source>
        <strain evidence="1">DB0510</strain>
    </source>
</reference>
<organism evidence="1 2">
    <name type="scientific">Metallococcus carri</name>
    <dbReference type="NCBI Taxonomy" id="1656884"/>
    <lineage>
        <taxon>Bacteria</taxon>
        <taxon>Bacillati</taxon>
        <taxon>Actinomycetota</taxon>
        <taxon>Actinomycetes</taxon>
        <taxon>Micrococcales</taxon>
        <taxon>Dermacoccaceae</taxon>
        <taxon>Metallococcus</taxon>
    </lineage>
</organism>
<accession>A0A967B5S8</accession>
<sequence>MIADVVRSREHADQVALHDRLLSALARSTATHPATRPLGMTTGSDEFQGSYDTLGAALAATVDLRLDLLPTVDIRCGIARGASTTLTDRPGGADGPAWWAARAAIELVEDRASKPATATARVWYSADDDPRAPAVNAALASTDQLLAALDERGLRLLAGLRAGRSQAQLATAEKISESAVSQRIRRSGALAIVTAAQLLSELD</sequence>
<evidence type="ECO:0000313" key="2">
    <source>
        <dbReference type="Proteomes" id="UP000744769"/>
    </source>
</evidence>
<protein>
    <submittedName>
        <fullName evidence="1">RNA polymerase subunit sigma-70</fullName>
    </submittedName>
</protein>
<evidence type="ECO:0000313" key="1">
    <source>
        <dbReference type="EMBL" id="NHN56127.1"/>
    </source>
</evidence>
<gene>
    <name evidence="1" type="ORF">G9U51_10095</name>
</gene>